<reference evidence="2 3" key="1">
    <citation type="submission" date="2022-05" db="EMBL/GenBank/DDBJ databases">
        <authorList>
            <consortium name="Genoscope - CEA"/>
            <person name="William W."/>
        </authorList>
    </citation>
    <scope>NUCLEOTIDE SEQUENCE [LARGE SCALE GENOMIC DNA]</scope>
</reference>
<evidence type="ECO:0000313" key="2">
    <source>
        <dbReference type="EMBL" id="CAH3143202.1"/>
    </source>
</evidence>
<keyword evidence="3" id="KW-1185">Reference proteome</keyword>
<proteinExistence type="predicted"/>
<dbReference type="Gene3D" id="1.10.443.10">
    <property type="entry name" value="Intergrase catalytic core"/>
    <property type="match status" value="1"/>
</dbReference>
<name>A0ABN8PGB1_9CNID</name>
<accession>A0ABN8PGB1</accession>
<evidence type="ECO:0000256" key="1">
    <source>
        <dbReference type="ARBA" id="ARBA00023172"/>
    </source>
</evidence>
<protein>
    <recommendedName>
        <fullName evidence="4">Tyr recombinase domain-containing protein</fullName>
    </recommendedName>
</protein>
<dbReference type="EMBL" id="CALNXI010000849">
    <property type="protein sequence ID" value="CAH3143202.1"/>
    <property type="molecule type" value="Genomic_DNA"/>
</dbReference>
<sequence>MLVLIKRSKTDPFRNGCTLTLARSTTSICAVMAMKDYVLQCQPSSAGPLFTFTSGKWLTRTSLTHELRDVLQQCGIQPQHYFSHSFLISVATTVAAAGNQGVGPLVF</sequence>
<dbReference type="Proteomes" id="UP001159427">
    <property type="component" value="Unassembled WGS sequence"/>
</dbReference>
<evidence type="ECO:0000313" key="3">
    <source>
        <dbReference type="Proteomes" id="UP001159427"/>
    </source>
</evidence>
<comment type="caution">
    <text evidence="2">The sequence shown here is derived from an EMBL/GenBank/DDBJ whole genome shotgun (WGS) entry which is preliminary data.</text>
</comment>
<gene>
    <name evidence="2" type="ORF">PEVE_00042725</name>
</gene>
<organism evidence="2 3">
    <name type="scientific">Porites evermanni</name>
    <dbReference type="NCBI Taxonomy" id="104178"/>
    <lineage>
        <taxon>Eukaryota</taxon>
        <taxon>Metazoa</taxon>
        <taxon>Cnidaria</taxon>
        <taxon>Anthozoa</taxon>
        <taxon>Hexacorallia</taxon>
        <taxon>Scleractinia</taxon>
        <taxon>Fungiina</taxon>
        <taxon>Poritidae</taxon>
        <taxon>Porites</taxon>
    </lineage>
</organism>
<dbReference type="PANTHER" id="PTHR34605">
    <property type="entry name" value="PHAGE_INTEGRASE DOMAIN-CONTAINING PROTEIN"/>
    <property type="match status" value="1"/>
</dbReference>
<dbReference type="InterPro" id="IPR011010">
    <property type="entry name" value="DNA_brk_join_enz"/>
</dbReference>
<evidence type="ECO:0008006" key="4">
    <source>
        <dbReference type="Google" id="ProtNLM"/>
    </source>
</evidence>
<keyword evidence="1" id="KW-0233">DNA recombination</keyword>
<dbReference type="SUPFAM" id="SSF56349">
    <property type="entry name" value="DNA breaking-rejoining enzymes"/>
    <property type="match status" value="1"/>
</dbReference>
<dbReference type="PANTHER" id="PTHR34605:SF3">
    <property type="entry name" value="P CELL-TYPE AGGLUTINATION PROTEIN MAP4-LIKE-RELATED"/>
    <property type="match status" value="1"/>
</dbReference>
<dbReference type="InterPro" id="IPR013762">
    <property type="entry name" value="Integrase-like_cat_sf"/>
</dbReference>
<dbReference type="InterPro" id="IPR052925">
    <property type="entry name" value="Phage_Integrase-like_Recomb"/>
</dbReference>